<evidence type="ECO:0000313" key="5">
    <source>
        <dbReference type="EMBL" id="GMI30362.1"/>
    </source>
</evidence>
<protein>
    <recommendedName>
        <fullName evidence="4">C-type lectin domain-containing protein</fullName>
    </recommendedName>
</protein>
<dbReference type="CDD" id="cd00037">
    <property type="entry name" value="CLECT"/>
    <property type="match status" value="1"/>
</dbReference>
<dbReference type="InterPro" id="IPR050111">
    <property type="entry name" value="C-type_lectin/snaclec_domain"/>
</dbReference>
<proteinExistence type="predicted"/>
<dbReference type="Proteomes" id="UP001165060">
    <property type="component" value="Unassembled WGS sequence"/>
</dbReference>
<dbReference type="EMBL" id="BRYB01003096">
    <property type="protein sequence ID" value="GMI30362.1"/>
    <property type="molecule type" value="Genomic_DNA"/>
</dbReference>
<dbReference type="SUPFAM" id="SSF56436">
    <property type="entry name" value="C-type lectin-like"/>
    <property type="match status" value="1"/>
</dbReference>
<evidence type="ECO:0000313" key="6">
    <source>
        <dbReference type="Proteomes" id="UP001165060"/>
    </source>
</evidence>
<evidence type="ECO:0000256" key="2">
    <source>
        <dbReference type="SAM" id="MobiDB-lite"/>
    </source>
</evidence>
<dbReference type="PANTHER" id="PTHR22803">
    <property type="entry name" value="MANNOSE, PHOSPHOLIPASE, LECTIN RECEPTOR RELATED"/>
    <property type="match status" value="1"/>
</dbReference>
<dbReference type="InterPro" id="IPR016187">
    <property type="entry name" value="CTDL_fold"/>
</dbReference>
<evidence type="ECO:0000256" key="1">
    <source>
        <dbReference type="ARBA" id="ARBA00023157"/>
    </source>
</evidence>
<accession>A0ABQ6MQU7</accession>
<dbReference type="InterPro" id="IPR018378">
    <property type="entry name" value="C-type_lectin_CS"/>
</dbReference>
<reference evidence="5 6" key="1">
    <citation type="journal article" date="2023" name="Commun. Biol.">
        <title>Genome analysis of Parmales, the sister group of diatoms, reveals the evolutionary specialization of diatoms from phago-mixotrophs to photoautotrophs.</title>
        <authorList>
            <person name="Ban H."/>
            <person name="Sato S."/>
            <person name="Yoshikawa S."/>
            <person name="Yamada K."/>
            <person name="Nakamura Y."/>
            <person name="Ichinomiya M."/>
            <person name="Sato N."/>
            <person name="Blanc-Mathieu R."/>
            <person name="Endo H."/>
            <person name="Kuwata A."/>
            <person name="Ogata H."/>
        </authorList>
    </citation>
    <scope>NUCLEOTIDE SEQUENCE [LARGE SCALE GENOMIC DNA]</scope>
</reference>
<feature type="transmembrane region" description="Helical" evidence="3">
    <location>
        <begin position="222"/>
        <end position="240"/>
    </location>
</feature>
<dbReference type="PROSITE" id="PS00615">
    <property type="entry name" value="C_TYPE_LECTIN_1"/>
    <property type="match status" value="1"/>
</dbReference>
<keyword evidence="6" id="KW-1185">Reference proteome</keyword>
<comment type="caution">
    <text evidence="5">The sequence shown here is derived from an EMBL/GenBank/DDBJ whole genome shotgun (WGS) entry which is preliminary data.</text>
</comment>
<sequence>MTARYTATDLVLFSTHTDWHTARANCQALSPPGYDLVSIANAAENAIVLQVATAVPNGNTWIGLNDFTVEHQWDWPDSCSSNPYTNWAPGEPNNSGNEDCVEYYSDAWWNDFACTAGRQAICANVPASCPTNAPTLAPTPSPAPTPAPEPHPCGCYAKLDPLTCPLAHSMFSPASTGHHVLTILISLVYKALFLLALKHLFSCEAIDLGKRQFLVFDMVPNTHLFLSAINLFLLLMTYLLRCIPAAWTFFYILFLHIDSIACIADRLMNQKRKAPAPPEVKTASLEVFALANTGGSWRDKAYNTAELKNMKGKGSKRGSGLVPPKRGSKPTTKLHGVPSPIV</sequence>
<evidence type="ECO:0000259" key="4">
    <source>
        <dbReference type="PROSITE" id="PS50041"/>
    </source>
</evidence>
<dbReference type="SMART" id="SM00034">
    <property type="entry name" value="CLECT"/>
    <property type="match status" value="1"/>
</dbReference>
<keyword evidence="3" id="KW-0472">Membrane</keyword>
<dbReference type="InterPro" id="IPR016186">
    <property type="entry name" value="C-type_lectin-like/link_sf"/>
</dbReference>
<dbReference type="PROSITE" id="PS50041">
    <property type="entry name" value="C_TYPE_LECTIN_2"/>
    <property type="match status" value="1"/>
</dbReference>
<dbReference type="Pfam" id="PF00059">
    <property type="entry name" value="Lectin_C"/>
    <property type="match status" value="1"/>
</dbReference>
<feature type="transmembrane region" description="Helical" evidence="3">
    <location>
        <begin position="246"/>
        <end position="264"/>
    </location>
</feature>
<dbReference type="Gene3D" id="3.10.100.10">
    <property type="entry name" value="Mannose-Binding Protein A, subunit A"/>
    <property type="match status" value="1"/>
</dbReference>
<feature type="region of interest" description="Disordered" evidence="2">
    <location>
        <begin position="308"/>
        <end position="342"/>
    </location>
</feature>
<keyword evidence="3" id="KW-1133">Transmembrane helix</keyword>
<evidence type="ECO:0000256" key="3">
    <source>
        <dbReference type="SAM" id="Phobius"/>
    </source>
</evidence>
<feature type="domain" description="C-type lectin" evidence="4">
    <location>
        <begin position="5"/>
        <end position="123"/>
    </location>
</feature>
<keyword evidence="1" id="KW-1015">Disulfide bond</keyword>
<dbReference type="InterPro" id="IPR001304">
    <property type="entry name" value="C-type_lectin-like"/>
</dbReference>
<gene>
    <name evidence="5" type="ORF">TeGR_g13513</name>
</gene>
<feature type="transmembrane region" description="Helical" evidence="3">
    <location>
        <begin position="180"/>
        <end position="201"/>
    </location>
</feature>
<organism evidence="5 6">
    <name type="scientific">Tetraparma gracilis</name>
    <dbReference type="NCBI Taxonomy" id="2962635"/>
    <lineage>
        <taxon>Eukaryota</taxon>
        <taxon>Sar</taxon>
        <taxon>Stramenopiles</taxon>
        <taxon>Ochrophyta</taxon>
        <taxon>Bolidophyceae</taxon>
        <taxon>Parmales</taxon>
        <taxon>Triparmaceae</taxon>
        <taxon>Tetraparma</taxon>
    </lineage>
</organism>
<name>A0ABQ6MQU7_9STRA</name>
<keyword evidence="3" id="KW-0812">Transmembrane</keyword>